<dbReference type="PIRSF" id="PIRSF028754">
    <property type="entry name" value="UCP028754"/>
    <property type="match status" value="1"/>
</dbReference>
<dbReference type="InterPro" id="IPR008492">
    <property type="entry name" value="Rv2714-like"/>
</dbReference>
<dbReference type="Proteomes" id="UP000010445">
    <property type="component" value="Unassembled WGS sequence"/>
</dbReference>
<dbReference type="Gene3D" id="3.40.50.10900">
    <property type="entry name" value="PAC-like subunit"/>
    <property type="match status" value="1"/>
</dbReference>
<evidence type="ECO:0000313" key="1">
    <source>
        <dbReference type="EMBL" id="EKX90135.1"/>
    </source>
</evidence>
<dbReference type="AlphaFoldDB" id="L1MGE8"/>
<dbReference type="Pfam" id="PF09754">
    <property type="entry name" value="PAC2"/>
    <property type="match status" value="1"/>
</dbReference>
<dbReference type="EMBL" id="AMEM01000018">
    <property type="protein sequence ID" value="EKX90135.1"/>
    <property type="molecule type" value="Genomic_DNA"/>
</dbReference>
<evidence type="ECO:0000313" key="2">
    <source>
        <dbReference type="Proteomes" id="UP000010445"/>
    </source>
</evidence>
<dbReference type="SUPFAM" id="SSF159659">
    <property type="entry name" value="Cgl1923-like"/>
    <property type="match status" value="1"/>
</dbReference>
<dbReference type="STRING" id="1035195.HMPREF9997_01350"/>
<accession>L1MGE8</accession>
<reference evidence="1 2" key="1">
    <citation type="submission" date="2012-05" db="EMBL/GenBank/DDBJ databases">
        <authorList>
            <person name="Weinstock G."/>
            <person name="Sodergren E."/>
            <person name="Lobos E.A."/>
            <person name="Fulton L."/>
            <person name="Fulton R."/>
            <person name="Courtney L."/>
            <person name="Fronick C."/>
            <person name="O'Laughlin M."/>
            <person name="Godfrey J."/>
            <person name="Wilson R.M."/>
            <person name="Miner T."/>
            <person name="Farmer C."/>
            <person name="Delehaunty K."/>
            <person name="Cordes M."/>
            <person name="Minx P."/>
            <person name="Tomlinson C."/>
            <person name="Chen J."/>
            <person name="Wollam A."/>
            <person name="Pepin K.H."/>
            <person name="Bhonagiri V."/>
            <person name="Zhang X."/>
            <person name="Suruliraj S."/>
            <person name="Warren W."/>
            <person name="Mitreva M."/>
            <person name="Mardis E.R."/>
            <person name="Wilson R.K."/>
        </authorList>
    </citation>
    <scope>NUCLEOTIDE SEQUENCE [LARGE SCALE GENOMIC DNA]</scope>
    <source>
        <strain evidence="1 2">F0235</strain>
    </source>
</reference>
<gene>
    <name evidence="1" type="ORF">HMPREF9997_01350</name>
</gene>
<dbReference type="InterPro" id="IPR019151">
    <property type="entry name" value="Proteasome_assmbl_chaperone_2"/>
</dbReference>
<organism evidence="1 2">
    <name type="scientific">Corynebacterium durum F0235</name>
    <dbReference type="NCBI Taxonomy" id="1035195"/>
    <lineage>
        <taxon>Bacteria</taxon>
        <taxon>Bacillati</taxon>
        <taxon>Actinomycetota</taxon>
        <taxon>Actinomycetes</taxon>
        <taxon>Mycobacteriales</taxon>
        <taxon>Corynebacteriaceae</taxon>
        <taxon>Corynebacterium</taxon>
    </lineage>
</organism>
<protein>
    <recommendedName>
        <fullName evidence="3">PAC2 family protein</fullName>
    </recommendedName>
</protein>
<dbReference type="InterPro" id="IPR038389">
    <property type="entry name" value="PSMG2_sf"/>
</dbReference>
<evidence type="ECO:0008006" key="3">
    <source>
        <dbReference type="Google" id="ProtNLM"/>
    </source>
</evidence>
<proteinExistence type="predicted"/>
<dbReference type="Gene3D" id="1.10.287.100">
    <property type="match status" value="1"/>
</dbReference>
<dbReference type="HOGENOM" id="CLU_055821_0_1_11"/>
<sequence length="313" mass="34008">MYELEYPSPDMSASDTEGPTLIVALQGYADAGQAIDASAQHILAALEHGLVASFNNDELVDYRSRRPTVVLDHNRIADVDPLEIGLHVVRDNAGKPFLLLTGPEPDMRWSAFTKAVADLAERFGVSQTLCLYSAPMAVPHTRPLVVTAHGNIPELTGKHFTLDSRIHIPGAASLMLERALDERGKNVGGLTAHVPHYLAASDYPLATLRLLESLSDDAGLSIPLGTLQADADRVMQQLSSQIDDAPEIHQVVRALEQQYDRELERYEASQESAALDFEAIPSGEALGEAFEQFLATFDPPNDSDSLENGDSDK</sequence>
<dbReference type="PATRIC" id="fig|1035195.3.peg.1210"/>
<keyword evidence="2" id="KW-1185">Reference proteome</keyword>
<name>L1MGE8_9CORY</name>
<comment type="caution">
    <text evidence="1">The sequence shown here is derived from an EMBL/GenBank/DDBJ whole genome shotgun (WGS) entry which is preliminary data.</text>
</comment>
<dbReference type="eggNOG" id="COG1938">
    <property type="taxonomic scope" value="Bacteria"/>
</dbReference>